<keyword evidence="1" id="KW-0812">Transmembrane</keyword>
<sequence>MTAAEKPTAAFILSLAGGVLILAGGVFGLTAWMMWGGMAYWGGWRGMMGPWMMMGWWIPWAWSALSLTGLFSGIAVIASALMLQSRPNQAQTWGALILAFSIISIFGMGGFIIGALLALVGGILALTWKPQ</sequence>
<feature type="transmembrane region" description="Helical" evidence="1">
    <location>
        <begin position="95"/>
        <end position="128"/>
    </location>
</feature>
<accession>A0A7J3VRU5</accession>
<keyword evidence="1" id="KW-1133">Transmembrane helix</keyword>
<feature type="transmembrane region" description="Helical" evidence="1">
    <location>
        <begin position="12"/>
        <end position="35"/>
    </location>
</feature>
<name>A0A7J3VRU5_CALS0</name>
<organism evidence="2">
    <name type="scientific">Caldiarchaeum subterraneum</name>
    <dbReference type="NCBI Taxonomy" id="311458"/>
    <lineage>
        <taxon>Archaea</taxon>
        <taxon>Nitrososphaerota</taxon>
        <taxon>Candidatus Caldarchaeales</taxon>
        <taxon>Candidatus Caldarchaeaceae</taxon>
        <taxon>Candidatus Caldarchaeum</taxon>
    </lineage>
</organism>
<dbReference type="AlphaFoldDB" id="A0A7J3VRU5"/>
<evidence type="ECO:0008006" key="3">
    <source>
        <dbReference type="Google" id="ProtNLM"/>
    </source>
</evidence>
<dbReference type="EMBL" id="DRXH01000018">
    <property type="protein sequence ID" value="HHM43750.1"/>
    <property type="molecule type" value="Genomic_DNA"/>
</dbReference>
<gene>
    <name evidence="2" type="ORF">ENM31_00435</name>
</gene>
<feature type="transmembrane region" description="Helical" evidence="1">
    <location>
        <begin position="55"/>
        <end position="83"/>
    </location>
</feature>
<keyword evidence="1" id="KW-0472">Membrane</keyword>
<evidence type="ECO:0000256" key="1">
    <source>
        <dbReference type="SAM" id="Phobius"/>
    </source>
</evidence>
<reference evidence="2" key="1">
    <citation type="journal article" date="2020" name="mSystems">
        <title>Genome- and Community-Level Interaction Insights into Carbon Utilization and Element Cycling Functions of Hydrothermarchaeota in Hydrothermal Sediment.</title>
        <authorList>
            <person name="Zhou Z."/>
            <person name="Liu Y."/>
            <person name="Xu W."/>
            <person name="Pan J."/>
            <person name="Luo Z.H."/>
            <person name="Li M."/>
        </authorList>
    </citation>
    <scope>NUCLEOTIDE SEQUENCE [LARGE SCALE GENOMIC DNA]</scope>
    <source>
        <strain evidence="2">SpSt-1074</strain>
    </source>
</reference>
<proteinExistence type="predicted"/>
<comment type="caution">
    <text evidence="2">The sequence shown here is derived from an EMBL/GenBank/DDBJ whole genome shotgun (WGS) entry which is preliminary data.</text>
</comment>
<evidence type="ECO:0000313" key="2">
    <source>
        <dbReference type="EMBL" id="HHM43750.1"/>
    </source>
</evidence>
<protein>
    <recommendedName>
        <fullName evidence="3">DUF4064 domain-containing protein</fullName>
    </recommendedName>
</protein>